<evidence type="ECO:0000313" key="3">
    <source>
        <dbReference type="Proteomes" id="UP000789405"/>
    </source>
</evidence>
<reference evidence="2" key="1">
    <citation type="submission" date="2021-06" db="EMBL/GenBank/DDBJ databases">
        <authorList>
            <person name="Kallberg Y."/>
            <person name="Tangrot J."/>
            <person name="Rosling A."/>
        </authorList>
    </citation>
    <scope>NUCLEOTIDE SEQUENCE</scope>
    <source>
        <strain evidence="2">MA453B</strain>
    </source>
</reference>
<gene>
    <name evidence="2" type="ORF">DERYTH_LOCUS13729</name>
</gene>
<dbReference type="OrthoDB" id="2491237at2759"/>
<dbReference type="EMBL" id="CAJVPY010009847">
    <property type="protein sequence ID" value="CAG8712982.1"/>
    <property type="molecule type" value="Genomic_DNA"/>
</dbReference>
<feature type="non-terminal residue" evidence="2">
    <location>
        <position position="98"/>
    </location>
</feature>
<dbReference type="GO" id="GO:0003677">
    <property type="term" value="F:DNA binding"/>
    <property type="evidence" value="ECO:0007669"/>
    <property type="project" value="UniProtKB-KW"/>
</dbReference>
<dbReference type="SUPFAM" id="SSF47823">
    <property type="entry name" value="lambda integrase-like, N-terminal domain"/>
    <property type="match status" value="1"/>
</dbReference>
<dbReference type="InterPro" id="IPR010998">
    <property type="entry name" value="Integrase_recombinase_N"/>
</dbReference>
<dbReference type="AlphaFoldDB" id="A0A9N9N8T6"/>
<comment type="caution">
    <text evidence="2">The sequence shown here is derived from an EMBL/GenBank/DDBJ whole genome shotgun (WGS) entry which is preliminary data.</text>
</comment>
<name>A0A9N9N8T6_9GLOM</name>
<proteinExistence type="predicted"/>
<sequence length="98" mass="11014">MEIEGKSISKAYRKRLDRAWKTFLEFSVEVNHMPLPALFSTVMAFLAWLEMSGRVSELTGCLSVVSRAHKVLNLHDPTKDSSVLYVVNGIKKCTAQEA</sequence>
<organism evidence="2 3">
    <name type="scientific">Dentiscutata erythropus</name>
    <dbReference type="NCBI Taxonomy" id="1348616"/>
    <lineage>
        <taxon>Eukaryota</taxon>
        <taxon>Fungi</taxon>
        <taxon>Fungi incertae sedis</taxon>
        <taxon>Mucoromycota</taxon>
        <taxon>Glomeromycotina</taxon>
        <taxon>Glomeromycetes</taxon>
        <taxon>Diversisporales</taxon>
        <taxon>Gigasporaceae</taxon>
        <taxon>Dentiscutata</taxon>
    </lineage>
</organism>
<accession>A0A9N9N8T6</accession>
<dbReference type="Proteomes" id="UP000789405">
    <property type="component" value="Unassembled WGS sequence"/>
</dbReference>
<evidence type="ECO:0000256" key="1">
    <source>
        <dbReference type="ARBA" id="ARBA00023125"/>
    </source>
</evidence>
<dbReference type="Gene3D" id="1.10.150.130">
    <property type="match status" value="1"/>
</dbReference>
<keyword evidence="1" id="KW-0238">DNA-binding</keyword>
<protein>
    <submittedName>
        <fullName evidence="2">27419_t:CDS:1</fullName>
    </submittedName>
</protein>
<keyword evidence="3" id="KW-1185">Reference proteome</keyword>
<evidence type="ECO:0000313" key="2">
    <source>
        <dbReference type="EMBL" id="CAG8712982.1"/>
    </source>
</evidence>